<keyword evidence="5" id="KW-1185">Reference proteome</keyword>
<keyword evidence="4" id="KW-0378">Hydrolase</keyword>
<dbReference type="SUPFAM" id="SSF75620">
    <property type="entry name" value="Release factor"/>
    <property type="match status" value="1"/>
</dbReference>
<evidence type="ECO:0000313" key="5">
    <source>
        <dbReference type="Proteomes" id="UP000786693"/>
    </source>
</evidence>
<accession>A0ABQ4NI43</accession>
<name>A0ABQ4NI43_9RHOB</name>
<feature type="compositionally biased region" description="Basic residues" evidence="2">
    <location>
        <begin position="116"/>
        <end position="128"/>
    </location>
</feature>
<organism evidence="4 5">
    <name type="scientific">Jannaschia pagri</name>
    <dbReference type="NCBI Taxonomy" id="2829797"/>
    <lineage>
        <taxon>Bacteria</taxon>
        <taxon>Pseudomonadati</taxon>
        <taxon>Pseudomonadota</taxon>
        <taxon>Alphaproteobacteria</taxon>
        <taxon>Rhodobacterales</taxon>
        <taxon>Roseobacteraceae</taxon>
        <taxon>Jannaschia</taxon>
    </lineage>
</organism>
<gene>
    <name evidence="4" type="ORF">JANAI62_07230</name>
</gene>
<evidence type="ECO:0000259" key="3">
    <source>
        <dbReference type="PROSITE" id="PS00745"/>
    </source>
</evidence>
<dbReference type="NCBIfam" id="NF006718">
    <property type="entry name" value="PRK09256.1"/>
    <property type="match status" value="1"/>
</dbReference>
<dbReference type="EMBL" id="BPFH01000001">
    <property type="protein sequence ID" value="GIT94100.1"/>
    <property type="molecule type" value="Genomic_DNA"/>
</dbReference>
<comment type="caution">
    <text evidence="4">The sequence shown here is derived from an EMBL/GenBank/DDBJ whole genome shotgun (WGS) entry which is preliminary data.</text>
</comment>
<evidence type="ECO:0000256" key="2">
    <source>
        <dbReference type="SAM" id="MobiDB-lite"/>
    </source>
</evidence>
<dbReference type="PANTHER" id="PTHR47814:SF1">
    <property type="entry name" value="PEPTIDYL-TRNA HYDROLASE ARFB"/>
    <property type="match status" value="1"/>
</dbReference>
<evidence type="ECO:0000313" key="4">
    <source>
        <dbReference type="EMBL" id="GIT94100.1"/>
    </source>
</evidence>
<feature type="region of interest" description="Disordered" evidence="2">
    <location>
        <begin position="107"/>
        <end position="141"/>
    </location>
</feature>
<dbReference type="RefSeq" id="WP_220747596.1">
    <property type="nucleotide sequence ID" value="NZ_BPFH01000001.1"/>
</dbReference>
<proteinExistence type="inferred from homology"/>
<dbReference type="PROSITE" id="PS00745">
    <property type="entry name" value="RF_PROK_I"/>
    <property type="match status" value="1"/>
</dbReference>
<dbReference type="GO" id="GO:0016787">
    <property type="term" value="F:hydrolase activity"/>
    <property type="evidence" value="ECO:0007669"/>
    <property type="project" value="UniProtKB-KW"/>
</dbReference>
<comment type="similarity">
    <text evidence="1">Belongs to the prokaryotic/mitochondrial release factor family.</text>
</comment>
<reference evidence="4 5" key="1">
    <citation type="submission" date="2021-05" db="EMBL/GenBank/DDBJ databases">
        <title>Bacteria Genome sequencing.</title>
        <authorList>
            <person name="Takabe Y."/>
            <person name="Nakajima Y."/>
            <person name="Suzuki S."/>
            <person name="Shiozaki T."/>
        </authorList>
    </citation>
    <scope>NUCLEOTIDE SEQUENCE [LARGE SCALE GENOMIC DNA]</scope>
    <source>
        <strain evidence="4 5">AI_62</strain>
    </source>
</reference>
<feature type="domain" description="Prokaryotic-type class I peptide chain release factors" evidence="3">
    <location>
        <begin position="22"/>
        <end position="38"/>
    </location>
</feature>
<dbReference type="InterPro" id="IPR000352">
    <property type="entry name" value="Pep_chain_release_fac_I"/>
</dbReference>
<dbReference type="Proteomes" id="UP000786693">
    <property type="component" value="Unassembled WGS sequence"/>
</dbReference>
<protein>
    <submittedName>
        <fullName evidence="4">Aminoacyl-tRNA hydrolase</fullName>
    </submittedName>
</protein>
<dbReference type="Pfam" id="PF00472">
    <property type="entry name" value="RF-1"/>
    <property type="match status" value="1"/>
</dbReference>
<evidence type="ECO:0000256" key="1">
    <source>
        <dbReference type="ARBA" id="ARBA00010835"/>
    </source>
</evidence>
<dbReference type="PANTHER" id="PTHR47814">
    <property type="entry name" value="PEPTIDYL-TRNA HYDROLASE ARFB"/>
    <property type="match status" value="1"/>
</dbReference>
<dbReference type="Gene3D" id="3.30.160.20">
    <property type="match status" value="1"/>
</dbReference>
<dbReference type="InterPro" id="IPR045853">
    <property type="entry name" value="Pep_chain_release_fac_I_sf"/>
</dbReference>
<sequence length="141" mass="15907">MPLQITPEITLQDWEMTEQFVRASGPGGQNVNKVATAVELRFEAERSPALPGPVKRRLQRLAGRRWTREGAVVIQVSSERSQARNREIARDRLAALVRAALVKPKRRVPTRVSANQKRKRLEAKKRRGEVKALRGDPGVDI</sequence>